<organism evidence="6">
    <name type="scientific">Anopheles atroparvus</name>
    <name type="common">European mosquito</name>
    <dbReference type="NCBI Taxonomy" id="41427"/>
    <lineage>
        <taxon>Eukaryota</taxon>
        <taxon>Metazoa</taxon>
        <taxon>Ecdysozoa</taxon>
        <taxon>Arthropoda</taxon>
        <taxon>Hexapoda</taxon>
        <taxon>Insecta</taxon>
        <taxon>Pterygota</taxon>
        <taxon>Neoptera</taxon>
        <taxon>Endopterygota</taxon>
        <taxon>Diptera</taxon>
        <taxon>Nematocera</taxon>
        <taxon>Culicoidea</taxon>
        <taxon>Culicidae</taxon>
        <taxon>Anophelinae</taxon>
        <taxon>Anopheles</taxon>
    </lineage>
</organism>
<name>A0A182JBQ0_ANOAO</name>
<evidence type="ECO:0000256" key="2">
    <source>
        <dbReference type="RuleBase" id="RU000363"/>
    </source>
</evidence>
<dbReference type="InterPro" id="IPR036291">
    <property type="entry name" value="NAD(P)-bd_dom_sf"/>
</dbReference>
<dbReference type="SUPFAM" id="SSF51735">
    <property type="entry name" value="NAD(P)-binding Rossmann-fold domains"/>
    <property type="match status" value="1"/>
</dbReference>
<evidence type="ECO:0000256" key="3">
    <source>
        <dbReference type="SAM" id="MobiDB-lite"/>
    </source>
</evidence>
<dbReference type="STRING" id="41427.A0A182JBQ0"/>
<feature type="domain" description="Ketoreductase" evidence="5">
    <location>
        <begin position="73"/>
        <end position="247"/>
    </location>
</feature>
<dbReference type="SMART" id="SM00822">
    <property type="entry name" value="PKS_KR"/>
    <property type="match status" value="1"/>
</dbReference>
<dbReference type="PROSITE" id="PS00061">
    <property type="entry name" value="ADH_SHORT"/>
    <property type="match status" value="1"/>
</dbReference>
<evidence type="ECO:0000313" key="6">
    <source>
        <dbReference type="EnsemblMetazoa" id="AATE015086-PA.1"/>
    </source>
</evidence>
<dbReference type="GO" id="GO:0005811">
    <property type="term" value="C:lipid droplet"/>
    <property type="evidence" value="ECO:0007669"/>
    <property type="project" value="TreeGrafter"/>
</dbReference>
<dbReference type="PRINTS" id="PR00081">
    <property type="entry name" value="GDHRDH"/>
</dbReference>
<accession>A0A182JBQ0</accession>
<dbReference type="PRINTS" id="PR00080">
    <property type="entry name" value="SDRFAMILY"/>
</dbReference>
<keyword evidence="4" id="KW-1133">Transmembrane helix</keyword>
<feature type="region of interest" description="Disordered" evidence="3">
    <location>
        <begin position="337"/>
        <end position="379"/>
    </location>
</feature>
<sequence length="489" mass="52940">MQSLHDIGQTPYQKAPSGRPSLARPKPTPLDLVKFLATVLLDVLTFFVLLVPLTVGAIVRLVRRAPKKNISGWTALVTGGANGLGRDICLQLAQAGCHIAVVDLDANGGEQTVADIRKLGVKAQFFKADVSSYQAVRDMKKEVNLKLGPVDILVNNAGVLPLMSLREGTPDDLKKVIEINLLSHLWTLRLFTDDMIERKRGHIVAIASVASYLPIERMIAYAASKYGVRGLMGAFASELYTDGVDDLVKTTTVYPSFIKTRAELMDALKQFGSPSSPKASPEEEGSIAMEVAWRFRIIFVMAFVVIIFGDLLGYGGARKEPKGKSLLSGITEVEANTGDLGPTGKDAASAGTQTRTGHTNAIGGSVESDFEEEENTAGLSSAELAARKEKLKNSLREACLPKLLCEMAAKPNYSLNVRERDLLSLIRSTTLSLTMAVSPTKWHFAAHMGQLLRDAGDTLVTPIGCSHLWPSCPYSSKKLLKLTNVVHLK</sequence>
<protein>
    <recommendedName>
        <fullName evidence="5">Ketoreductase domain-containing protein</fullName>
    </recommendedName>
</protein>
<dbReference type="Gene3D" id="3.40.50.720">
    <property type="entry name" value="NAD(P)-binding Rossmann-like Domain"/>
    <property type="match status" value="1"/>
</dbReference>
<keyword evidence="4" id="KW-0812">Transmembrane</keyword>
<evidence type="ECO:0000256" key="4">
    <source>
        <dbReference type="SAM" id="Phobius"/>
    </source>
</evidence>
<feature type="region of interest" description="Disordered" evidence="3">
    <location>
        <begin position="1"/>
        <end position="23"/>
    </location>
</feature>
<feature type="transmembrane region" description="Helical" evidence="4">
    <location>
        <begin position="297"/>
        <end position="317"/>
    </location>
</feature>
<dbReference type="GO" id="GO:0016616">
    <property type="term" value="F:oxidoreductase activity, acting on the CH-OH group of donors, NAD or NADP as acceptor"/>
    <property type="evidence" value="ECO:0007669"/>
    <property type="project" value="TreeGrafter"/>
</dbReference>
<dbReference type="Pfam" id="PF00106">
    <property type="entry name" value="adh_short"/>
    <property type="match status" value="1"/>
</dbReference>
<feature type="compositionally biased region" description="Polar residues" evidence="3">
    <location>
        <begin position="350"/>
        <end position="359"/>
    </location>
</feature>
<keyword evidence="4" id="KW-0472">Membrane</keyword>
<dbReference type="InterPro" id="IPR002347">
    <property type="entry name" value="SDR_fam"/>
</dbReference>
<evidence type="ECO:0000259" key="5">
    <source>
        <dbReference type="SMART" id="SM00822"/>
    </source>
</evidence>
<dbReference type="VEuPathDB" id="VectorBase:AATE015086"/>
<dbReference type="PANTHER" id="PTHR24322">
    <property type="entry name" value="PKSB"/>
    <property type="match status" value="1"/>
</dbReference>
<dbReference type="EnsemblMetazoa" id="AATE015086-RA">
    <property type="protein sequence ID" value="AATE015086-PA.1"/>
    <property type="gene ID" value="AATE015086"/>
</dbReference>
<dbReference type="GO" id="GO:0006629">
    <property type="term" value="P:lipid metabolic process"/>
    <property type="evidence" value="ECO:0007669"/>
    <property type="project" value="UniProtKB-ARBA"/>
</dbReference>
<dbReference type="AlphaFoldDB" id="A0A182JBQ0"/>
<evidence type="ECO:0000256" key="1">
    <source>
        <dbReference type="ARBA" id="ARBA00023002"/>
    </source>
</evidence>
<keyword evidence="1" id="KW-0560">Oxidoreductase</keyword>
<feature type="transmembrane region" description="Helical" evidence="4">
    <location>
        <begin position="35"/>
        <end position="59"/>
    </location>
</feature>
<proteinExistence type="inferred from homology"/>
<dbReference type="PANTHER" id="PTHR24322:SF748">
    <property type="entry name" value="FI23927P1-RELATED"/>
    <property type="match status" value="1"/>
</dbReference>
<dbReference type="InterPro" id="IPR057326">
    <property type="entry name" value="KR_dom"/>
</dbReference>
<comment type="similarity">
    <text evidence="2">Belongs to the short-chain dehydrogenases/reductases (SDR) family.</text>
</comment>
<dbReference type="InterPro" id="IPR020904">
    <property type="entry name" value="Sc_DH/Rdtase_CS"/>
</dbReference>
<reference evidence="6" key="1">
    <citation type="submission" date="2022-08" db="UniProtKB">
        <authorList>
            <consortium name="EnsemblMetazoa"/>
        </authorList>
    </citation>
    <scope>IDENTIFICATION</scope>
    <source>
        <strain evidence="6">EBRO</strain>
    </source>
</reference>